<comment type="caution">
    <text evidence="1">The sequence shown here is derived from an EMBL/GenBank/DDBJ whole genome shotgun (WGS) entry which is preliminary data.</text>
</comment>
<sequence>MCVFFADMNTESFTKALRRVELPIVPREECQQKLRLTRLSKYFMLHKSFMCSGGKPGKDTCKVYDFDKPPSL</sequence>
<organism evidence="1 2">
    <name type="scientific">Dryococelus australis</name>
    <dbReference type="NCBI Taxonomy" id="614101"/>
    <lineage>
        <taxon>Eukaryota</taxon>
        <taxon>Metazoa</taxon>
        <taxon>Ecdysozoa</taxon>
        <taxon>Arthropoda</taxon>
        <taxon>Hexapoda</taxon>
        <taxon>Insecta</taxon>
        <taxon>Pterygota</taxon>
        <taxon>Neoptera</taxon>
        <taxon>Polyneoptera</taxon>
        <taxon>Phasmatodea</taxon>
        <taxon>Verophasmatodea</taxon>
        <taxon>Anareolatae</taxon>
        <taxon>Phasmatidae</taxon>
        <taxon>Eurycanthinae</taxon>
        <taxon>Dryococelus</taxon>
    </lineage>
</organism>
<evidence type="ECO:0000313" key="1">
    <source>
        <dbReference type="EMBL" id="KAJ8896102.1"/>
    </source>
</evidence>
<keyword evidence="2" id="KW-1185">Reference proteome</keyword>
<dbReference type="EMBL" id="JARBHB010000001">
    <property type="protein sequence ID" value="KAJ8896102.1"/>
    <property type="molecule type" value="Genomic_DNA"/>
</dbReference>
<dbReference type="Gene3D" id="2.40.10.10">
    <property type="entry name" value="Trypsin-like serine proteases"/>
    <property type="match status" value="1"/>
</dbReference>
<dbReference type="InterPro" id="IPR009003">
    <property type="entry name" value="Peptidase_S1_PA"/>
</dbReference>
<evidence type="ECO:0000313" key="2">
    <source>
        <dbReference type="Proteomes" id="UP001159363"/>
    </source>
</evidence>
<accession>A0ABQ9IHD2</accession>
<dbReference type="InterPro" id="IPR043504">
    <property type="entry name" value="Peptidase_S1_PA_chymotrypsin"/>
</dbReference>
<gene>
    <name evidence="1" type="ORF">PR048_001444</name>
</gene>
<protein>
    <submittedName>
        <fullName evidence="1">Uncharacterized protein</fullName>
    </submittedName>
</protein>
<reference evidence="1 2" key="1">
    <citation type="submission" date="2023-02" db="EMBL/GenBank/DDBJ databases">
        <title>LHISI_Scaffold_Assembly.</title>
        <authorList>
            <person name="Stuart O.P."/>
            <person name="Cleave R."/>
            <person name="Magrath M.J.L."/>
            <person name="Mikheyev A.S."/>
        </authorList>
    </citation>
    <scope>NUCLEOTIDE SEQUENCE [LARGE SCALE GENOMIC DNA]</scope>
    <source>
        <strain evidence="1">Daus_M_001</strain>
        <tissue evidence="1">Leg muscle</tissue>
    </source>
</reference>
<name>A0ABQ9IHD2_9NEOP</name>
<dbReference type="Proteomes" id="UP001159363">
    <property type="component" value="Chromosome 1"/>
</dbReference>
<dbReference type="SUPFAM" id="SSF50494">
    <property type="entry name" value="Trypsin-like serine proteases"/>
    <property type="match status" value="1"/>
</dbReference>
<proteinExistence type="predicted"/>